<dbReference type="GO" id="GO:0005829">
    <property type="term" value="C:cytosol"/>
    <property type="evidence" value="ECO:0007669"/>
    <property type="project" value="TreeGrafter"/>
</dbReference>
<dbReference type="PANTHER" id="PTHR47894">
    <property type="entry name" value="HTH-TYPE TRANSCRIPTIONAL REGULATOR GADX"/>
    <property type="match status" value="1"/>
</dbReference>
<keyword evidence="1" id="KW-0805">Transcription regulation</keyword>
<keyword evidence="3" id="KW-0804">Transcription</keyword>
<dbReference type="SUPFAM" id="SSF46689">
    <property type="entry name" value="Homeodomain-like"/>
    <property type="match status" value="1"/>
</dbReference>
<gene>
    <name evidence="5" type="ORF">AAIA72_11130</name>
</gene>
<organism evidence="5">
    <name type="scientific">Thermohahella caldifontis</name>
    <dbReference type="NCBI Taxonomy" id="3142973"/>
    <lineage>
        <taxon>Bacteria</taxon>
        <taxon>Pseudomonadati</taxon>
        <taxon>Pseudomonadota</taxon>
        <taxon>Gammaproteobacteria</taxon>
        <taxon>Oceanospirillales</taxon>
        <taxon>Hahellaceae</taxon>
        <taxon>Thermohahella</taxon>
    </lineage>
</organism>
<dbReference type="Pfam" id="PF12833">
    <property type="entry name" value="HTH_18"/>
    <property type="match status" value="1"/>
</dbReference>
<dbReference type="GO" id="GO:0003700">
    <property type="term" value="F:DNA-binding transcription factor activity"/>
    <property type="evidence" value="ECO:0007669"/>
    <property type="project" value="InterPro"/>
</dbReference>
<evidence type="ECO:0000313" key="5">
    <source>
        <dbReference type="EMBL" id="XDT71355.1"/>
    </source>
</evidence>
<evidence type="ECO:0000259" key="4">
    <source>
        <dbReference type="PROSITE" id="PS01124"/>
    </source>
</evidence>
<keyword evidence="2" id="KW-0238">DNA-binding</keyword>
<evidence type="ECO:0000256" key="3">
    <source>
        <dbReference type="ARBA" id="ARBA00023163"/>
    </source>
</evidence>
<dbReference type="GO" id="GO:0000976">
    <property type="term" value="F:transcription cis-regulatory region binding"/>
    <property type="evidence" value="ECO:0007669"/>
    <property type="project" value="TreeGrafter"/>
</dbReference>
<reference evidence="5" key="1">
    <citation type="submission" date="2024-05" db="EMBL/GenBank/DDBJ databases">
        <title>Genome sequencing of novel strain.</title>
        <authorList>
            <person name="Ganbat D."/>
            <person name="Ganbat S."/>
            <person name="Lee S.-J."/>
        </authorList>
    </citation>
    <scope>NUCLEOTIDE SEQUENCE</scope>
    <source>
        <strain evidence="5">SMD15-11</strain>
    </source>
</reference>
<dbReference type="Pfam" id="PF12625">
    <property type="entry name" value="Arabinose_bd"/>
    <property type="match status" value="1"/>
</dbReference>
<protein>
    <submittedName>
        <fullName evidence="5">AraC family transcriptional regulator ligand-binding domain-containing protein</fullName>
    </submittedName>
</protein>
<feature type="domain" description="HTH araC/xylS-type" evidence="4">
    <location>
        <begin position="216"/>
        <end position="313"/>
    </location>
</feature>
<dbReference type="InterPro" id="IPR032687">
    <property type="entry name" value="AraC-type_N"/>
</dbReference>
<dbReference type="PANTHER" id="PTHR47894:SF4">
    <property type="entry name" value="HTH-TYPE TRANSCRIPTIONAL REGULATOR GADX"/>
    <property type="match status" value="1"/>
</dbReference>
<dbReference type="EMBL" id="CP154858">
    <property type="protein sequence ID" value="XDT71355.1"/>
    <property type="molecule type" value="Genomic_DNA"/>
</dbReference>
<evidence type="ECO:0000256" key="2">
    <source>
        <dbReference type="ARBA" id="ARBA00023125"/>
    </source>
</evidence>
<name>A0AB39UTL8_9GAMM</name>
<dbReference type="RefSeq" id="WP_369600390.1">
    <property type="nucleotide sequence ID" value="NZ_CP154858.1"/>
</dbReference>
<dbReference type="AlphaFoldDB" id="A0AB39UTL8"/>
<accession>A0AB39UTL8</accession>
<sequence>MSAHWHPLLPCLLRTAAQTGAHASALLSQPVNGIDQILAQLCSQPGQADFALHFGRNFVFDFLPDMDTFLLTCESLRQAARALHWVNRLLDSNLILTLEEVDGWAVMTVVPPVNQAPSMHADEAILAAVTRILRTLTAQQQLPVTLYFRHRRPAHAERYTALLQAPCEFGAGFTGIRGPAEWLDRPLPNASAELNQTAEHLILERMLADSDTPVSDRLRALLHADHSRLALNADAMAESLGLHPRTLQRRLAAEGQSWTALVDEVRFHWTLIWLRQRQDLEDIALRLGFADRRCLTRAFRRWTGHSPREWLSRHLS</sequence>
<proteinExistence type="predicted"/>
<evidence type="ECO:0000256" key="1">
    <source>
        <dbReference type="ARBA" id="ARBA00023015"/>
    </source>
</evidence>
<dbReference type="InterPro" id="IPR009057">
    <property type="entry name" value="Homeodomain-like_sf"/>
</dbReference>
<dbReference type="Gene3D" id="1.10.10.60">
    <property type="entry name" value="Homeodomain-like"/>
    <property type="match status" value="1"/>
</dbReference>
<dbReference type="PROSITE" id="PS01124">
    <property type="entry name" value="HTH_ARAC_FAMILY_2"/>
    <property type="match status" value="1"/>
</dbReference>
<dbReference type="SMART" id="SM00342">
    <property type="entry name" value="HTH_ARAC"/>
    <property type="match status" value="1"/>
</dbReference>
<dbReference type="InterPro" id="IPR018060">
    <property type="entry name" value="HTH_AraC"/>
</dbReference>
<dbReference type="KEGG" id="tcd:AAIA72_11130"/>